<dbReference type="Gene3D" id="3.40.50.300">
    <property type="entry name" value="P-loop containing nucleotide triphosphate hydrolases"/>
    <property type="match status" value="1"/>
</dbReference>
<dbReference type="InterPro" id="IPR050625">
    <property type="entry name" value="ParA/MinD_ATPase"/>
</dbReference>
<dbReference type="InterPro" id="IPR027417">
    <property type="entry name" value="P-loop_NTPase"/>
</dbReference>
<dbReference type="Pfam" id="PF13614">
    <property type="entry name" value="AAA_31"/>
    <property type="match status" value="1"/>
</dbReference>
<dbReference type="GO" id="GO:0005829">
    <property type="term" value="C:cytosol"/>
    <property type="evidence" value="ECO:0007669"/>
    <property type="project" value="TreeGrafter"/>
</dbReference>
<evidence type="ECO:0000256" key="2">
    <source>
        <dbReference type="ARBA" id="ARBA00022840"/>
    </source>
</evidence>
<dbReference type="SUPFAM" id="SSF52540">
    <property type="entry name" value="P-loop containing nucleoside triphosphate hydrolases"/>
    <property type="match status" value="1"/>
</dbReference>
<name>A0A538TRD7_UNCEI</name>
<reference evidence="5 6" key="1">
    <citation type="journal article" date="2019" name="Nat. Microbiol.">
        <title>Mediterranean grassland soil C-N compound turnover is dependent on rainfall and depth, and is mediated by genomically divergent microorganisms.</title>
        <authorList>
            <person name="Diamond S."/>
            <person name="Andeer P.F."/>
            <person name="Li Z."/>
            <person name="Crits-Christoph A."/>
            <person name="Burstein D."/>
            <person name="Anantharaman K."/>
            <person name="Lane K.R."/>
            <person name="Thomas B.C."/>
            <person name="Pan C."/>
            <person name="Northen T.R."/>
            <person name="Banfield J.F."/>
        </authorList>
    </citation>
    <scope>NUCLEOTIDE SEQUENCE [LARGE SCALE GENOMIC DNA]</scope>
    <source>
        <strain evidence="5">WS_8</strain>
    </source>
</reference>
<dbReference type="EMBL" id="VBOY01000060">
    <property type="protein sequence ID" value="TMQ66180.1"/>
    <property type="molecule type" value="Genomic_DNA"/>
</dbReference>
<dbReference type="PANTHER" id="PTHR43384:SF4">
    <property type="entry name" value="CELLULOSE BIOSYNTHESIS PROTEIN BCSQ-RELATED"/>
    <property type="match status" value="1"/>
</dbReference>
<feature type="region of interest" description="Disordered" evidence="3">
    <location>
        <begin position="1"/>
        <end position="24"/>
    </location>
</feature>
<dbReference type="PANTHER" id="PTHR43384">
    <property type="entry name" value="SEPTUM SITE-DETERMINING PROTEIN MIND HOMOLOG, CHLOROPLASTIC-RELATED"/>
    <property type="match status" value="1"/>
</dbReference>
<evidence type="ECO:0000313" key="5">
    <source>
        <dbReference type="EMBL" id="TMQ66180.1"/>
    </source>
</evidence>
<comment type="caution">
    <text evidence="5">The sequence shown here is derived from an EMBL/GenBank/DDBJ whole genome shotgun (WGS) entry which is preliminary data.</text>
</comment>
<dbReference type="GO" id="GO:0009898">
    <property type="term" value="C:cytoplasmic side of plasma membrane"/>
    <property type="evidence" value="ECO:0007669"/>
    <property type="project" value="TreeGrafter"/>
</dbReference>
<keyword evidence="1" id="KW-0547">Nucleotide-binding</keyword>
<dbReference type="GO" id="GO:0051782">
    <property type="term" value="P:negative regulation of cell division"/>
    <property type="evidence" value="ECO:0007669"/>
    <property type="project" value="TreeGrafter"/>
</dbReference>
<dbReference type="InterPro" id="IPR033875">
    <property type="entry name" value="FlhG"/>
</dbReference>
<evidence type="ECO:0000313" key="6">
    <source>
        <dbReference type="Proteomes" id="UP000316609"/>
    </source>
</evidence>
<dbReference type="CDD" id="cd02038">
    <property type="entry name" value="FlhG-like"/>
    <property type="match status" value="1"/>
</dbReference>
<keyword evidence="2" id="KW-0067">ATP-binding</keyword>
<feature type="domain" description="AAA" evidence="4">
    <location>
        <begin position="54"/>
        <end position="200"/>
    </location>
</feature>
<proteinExistence type="predicted"/>
<dbReference type="AlphaFoldDB" id="A0A538TRD7"/>
<dbReference type="Proteomes" id="UP000316609">
    <property type="component" value="Unassembled WGS sequence"/>
</dbReference>
<organism evidence="5 6">
    <name type="scientific">Eiseniibacteriota bacterium</name>
    <dbReference type="NCBI Taxonomy" id="2212470"/>
    <lineage>
        <taxon>Bacteria</taxon>
        <taxon>Candidatus Eiseniibacteriota</taxon>
    </lineage>
</organism>
<evidence type="ECO:0000256" key="1">
    <source>
        <dbReference type="ARBA" id="ARBA00022741"/>
    </source>
</evidence>
<sequence length="312" mass="33278">MARRGSVTRPPAGGETPPPAAARPLTLVSAPARGPDAEETDHPVRWSRPRVPMLAVASGKGGVGKSNLAVNLAVALGHKGVRVLLVDADLAQANLDLLLGVHPRFDLQHVLSGQKTVEEIIVEGPPGVKLVPACSGAPELAELDDYRREVLLRALGHLDMAADLILMDVASGVSHQVISLCRAADRVVVVTTPETPAFCDAYALIKVLWQRGLQAAPHLVVNFADTPEEAEETAHRIRLVARRFLKVDVDVWGHVPFDHSIPRAVRLQEPVMTAFPTSPAAAAYRALAERAWTGPLSPPEASAPLISETLEA</sequence>
<accession>A0A538TRD7</accession>
<evidence type="ECO:0000259" key="4">
    <source>
        <dbReference type="Pfam" id="PF13614"/>
    </source>
</evidence>
<dbReference type="InterPro" id="IPR025669">
    <property type="entry name" value="AAA_dom"/>
</dbReference>
<dbReference type="GO" id="GO:0016887">
    <property type="term" value="F:ATP hydrolysis activity"/>
    <property type="evidence" value="ECO:0007669"/>
    <property type="project" value="TreeGrafter"/>
</dbReference>
<evidence type="ECO:0000256" key="3">
    <source>
        <dbReference type="SAM" id="MobiDB-lite"/>
    </source>
</evidence>
<gene>
    <name evidence="5" type="ORF">E6K78_06660</name>
</gene>
<dbReference type="GO" id="GO:0005524">
    <property type="term" value="F:ATP binding"/>
    <property type="evidence" value="ECO:0007669"/>
    <property type="project" value="UniProtKB-KW"/>
</dbReference>
<protein>
    <submittedName>
        <fullName evidence="5">MinD/ParA family protein</fullName>
    </submittedName>
</protein>